<dbReference type="GO" id="GO:0016036">
    <property type="term" value="P:cellular response to phosphate starvation"/>
    <property type="evidence" value="ECO:0007669"/>
    <property type="project" value="TreeGrafter"/>
</dbReference>
<evidence type="ECO:0000313" key="15">
    <source>
        <dbReference type="EMBL" id="MBB6671929.1"/>
    </source>
</evidence>
<feature type="transmembrane region" description="Helical" evidence="12">
    <location>
        <begin position="48"/>
        <end position="67"/>
    </location>
</feature>
<dbReference type="AlphaFoldDB" id="A0A7X0RTK4"/>
<dbReference type="FunFam" id="1.10.287.130:FF:000001">
    <property type="entry name" value="Two-component sensor histidine kinase"/>
    <property type="match status" value="1"/>
</dbReference>
<dbReference type="GO" id="GO:0004721">
    <property type="term" value="F:phosphoprotein phosphatase activity"/>
    <property type="evidence" value="ECO:0007669"/>
    <property type="project" value="TreeGrafter"/>
</dbReference>
<keyword evidence="5" id="KW-0597">Phosphoprotein</keyword>
<dbReference type="SMART" id="SM00304">
    <property type="entry name" value="HAMP"/>
    <property type="match status" value="1"/>
</dbReference>
<dbReference type="GO" id="GO:0005886">
    <property type="term" value="C:plasma membrane"/>
    <property type="evidence" value="ECO:0007669"/>
    <property type="project" value="UniProtKB-SubCell"/>
</dbReference>
<dbReference type="FunFam" id="3.30.565.10:FF:000006">
    <property type="entry name" value="Sensor histidine kinase WalK"/>
    <property type="match status" value="1"/>
</dbReference>
<evidence type="ECO:0000313" key="16">
    <source>
        <dbReference type="Proteomes" id="UP000547209"/>
    </source>
</evidence>
<keyword evidence="4" id="KW-1003">Cell membrane</keyword>
<protein>
    <recommendedName>
        <fullName evidence="3">histidine kinase</fullName>
        <ecNumber evidence="3">2.7.13.3</ecNumber>
    </recommendedName>
</protein>
<evidence type="ECO:0000256" key="1">
    <source>
        <dbReference type="ARBA" id="ARBA00000085"/>
    </source>
</evidence>
<accession>A0A7X0RTK4</accession>
<dbReference type="InterPro" id="IPR036097">
    <property type="entry name" value="HisK_dim/P_sf"/>
</dbReference>
<organism evidence="15 16">
    <name type="scientific">Cohnella nanjingensis</name>
    <dbReference type="NCBI Taxonomy" id="1387779"/>
    <lineage>
        <taxon>Bacteria</taxon>
        <taxon>Bacillati</taxon>
        <taxon>Bacillota</taxon>
        <taxon>Bacilli</taxon>
        <taxon>Bacillales</taxon>
        <taxon>Paenibacillaceae</taxon>
        <taxon>Cohnella</taxon>
    </lineage>
</organism>
<feature type="domain" description="Histidine kinase" evidence="13">
    <location>
        <begin position="138"/>
        <end position="356"/>
    </location>
</feature>
<dbReference type="Pfam" id="PF00672">
    <property type="entry name" value="HAMP"/>
    <property type="match status" value="1"/>
</dbReference>
<keyword evidence="10" id="KW-0902">Two-component regulatory system</keyword>
<dbReference type="GO" id="GO:0005524">
    <property type="term" value="F:ATP binding"/>
    <property type="evidence" value="ECO:0007669"/>
    <property type="project" value="UniProtKB-KW"/>
</dbReference>
<evidence type="ECO:0000256" key="11">
    <source>
        <dbReference type="ARBA" id="ARBA00023136"/>
    </source>
</evidence>
<keyword evidence="7" id="KW-0547">Nucleotide-binding</keyword>
<dbReference type="EMBL" id="JACJVP010000024">
    <property type="protein sequence ID" value="MBB6671929.1"/>
    <property type="molecule type" value="Genomic_DNA"/>
</dbReference>
<name>A0A7X0RTK4_9BACL</name>
<dbReference type="PROSITE" id="PS50885">
    <property type="entry name" value="HAMP"/>
    <property type="match status" value="1"/>
</dbReference>
<keyword evidence="12" id="KW-1133">Transmembrane helix</keyword>
<keyword evidence="12" id="KW-0812">Transmembrane</keyword>
<evidence type="ECO:0000256" key="3">
    <source>
        <dbReference type="ARBA" id="ARBA00012438"/>
    </source>
</evidence>
<evidence type="ECO:0000256" key="12">
    <source>
        <dbReference type="SAM" id="Phobius"/>
    </source>
</evidence>
<gene>
    <name evidence="15" type="ORF">H7C19_14660</name>
</gene>
<dbReference type="CDD" id="cd00075">
    <property type="entry name" value="HATPase"/>
    <property type="match status" value="1"/>
</dbReference>
<dbReference type="Gene3D" id="3.30.565.10">
    <property type="entry name" value="Histidine kinase-like ATPase, C-terminal domain"/>
    <property type="match status" value="1"/>
</dbReference>
<keyword evidence="6" id="KW-0808">Transferase</keyword>
<evidence type="ECO:0000256" key="4">
    <source>
        <dbReference type="ARBA" id="ARBA00022475"/>
    </source>
</evidence>
<dbReference type="InterPro" id="IPR003661">
    <property type="entry name" value="HisK_dim/P_dom"/>
</dbReference>
<proteinExistence type="predicted"/>
<feature type="transmembrane region" description="Helical" evidence="12">
    <location>
        <begin position="9"/>
        <end position="28"/>
    </location>
</feature>
<keyword evidence="11 12" id="KW-0472">Membrane</keyword>
<dbReference type="InterPro" id="IPR005467">
    <property type="entry name" value="His_kinase_dom"/>
</dbReference>
<evidence type="ECO:0000256" key="10">
    <source>
        <dbReference type="ARBA" id="ARBA00023012"/>
    </source>
</evidence>
<dbReference type="PANTHER" id="PTHR45453:SF1">
    <property type="entry name" value="PHOSPHATE REGULON SENSOR PROTEIN PHOR"/>
    <property type="match status" value="1"/>
</dbReference>
<dbReference type="Pfam" id="PF02518">
    <property type="entry name" value="HATPase_c"/>
    <property type="match status" value="1"/>
</dbReference>
<dbReference type="PRINTS" id="PR00344">
    <property type="entry name" value="BCTRLSENSOR"/>
</dbReference>
<dbReference type="RefSeq" id="WP_185143405.1">
    <property type="nucleotide sequence ID" value="NZ_JACJVP010000024.1"/>
</dbReference>
<evidence type="ECO:0000259" key="14">
    <source>
        <dbReference type="PROSITE" id="PS50885"/>
    </source>
</evidence>
<keyword evidence="9" id="KW-0067">ATP-binding</keyword>
<dbReference type="InterPro" id="IPR036890">
    <property type="entry name" value="HATPase_C_sf"/>
</dbReference>
<dbReference type="EC" id="2.7.13.3" evidence="3"/>
<evidence type="ECO:0000256" key="8">
    <source>
        <dbReference type="ARBA" id="ARBA00022777"/>
    </source>
</evidence>
<dbReference type="SUPFAM" id="SSF47384">
    <property type="entry name" value="Homodimeric domain of signal transducing histidine kinase"/>
    <property type="match status" value="1"/>
</dbReference>
<dbReference type="SUPFAM" id="SSF55874">
    <property type="entry name" value="ATPase domain of HSP90 chaperone/DNA topoisomerase II/histidine kinase"/>
    <property type="match status" value="1"/>
</dbReference>
<dbReference type="InterPro" id="IPR004358">
    <property type="entry name" value="Sig_transdc_His_kin-like_C"/>
</dbReference>
<dbReference type="SUPFAM" id="SSF158472">
    <property type="entry name" value="HAMP domain-like"/>
    <property type="match status" value="1"/>
</dbReference>
<dbReference type="InterPro" id="IPR003594">
    <property type="entry name" value="HATPase_dom"/>
</dbReference>
<dbReference type="Proteomes" id="UP000547209">
    <property type="component" value="Unassembled WGS sequence"/>
</dbReference>
<evidence type="ECO:0000259" key="13">
    <source>
        <dbReference type="PROSITE" id="PS50109"/>
    </source>
</evidence>
<dbReference type="Gene3D" id="6.10.340.10">
    <property type="match status" value="1"/>
</dbReference>
<evidence type="ECO:0000256" key="7">
    <source>
        <dbReference type="ARBA" id="ARBA00022741"/>
    </source>
</evidence>
<reference evidence="15 16" key="1">
    <citation type="submission" date="2020-08" db="EMBL/GenBank/DDBJ databases">
        <title>Cohnella phylogeny.</title>
        <authorList>
            <person name="Dunlap C."/>
        </authorList>
    </citation>
    <scope>NUCLEOTIDE SEQUENCE [LARGE SCALE GENOMIC DNA]</scope>
    <source>
        <strain evidence="15 16">DSM 28246</strain>
    </source>
</reference>
<dbReference type="GO" id="GO:0000155">
    <property type="term" value="F:phosphorelay sensor kinase activity"/>
    <property type="evidence" value="ECO:0007669"/>
    <property type="project" value="InterPro"/>
</dbReference>
<keyword evidence="16" id="KW-1185">Reference proteome</keyword>
<dbReference type="SMART" id="SM00387">
    <property type="entry name" value="HATPase_c"/>
    <property type="match status" value="1"/>
</dbReference>
<dbReference type="Pfam" id="PF00512">
    <property type="entry name" value="HisKA"/>
    <property type="match status" value="1"/>
</dbReference>
<evidence type="ECO:0000256" key="6">
    <source>
        <dbReference type="ARBA" id="ARBA00022679"/>
    </source>
</evidence>
<dbReference type="SMART" id="SM00388">
    <property type="entry name" value="HisKA"/>
    <property type="match status" value="1"/>
</dbReference>
<comment type="subcellular location">
    <subcellularLocation>
        <location evidence="2">Cell membrane</location>
        <topology evidence="2">Multi-pass membrane protein</topology>
    </subcellularLocation>
</comment>
<dbReference type="InterPro" id="IPR050351">
    <property type="entry name" value="BphY/WalK/GraS-like"/>
</dbReference>
<comment type="catalytic activity">
    <reaction evidence="1">
        <text>ATP + protein L-histidine = ADP + protein N-phospho-L-histidine.</text>
        <dbReference type="EC" id="2.7.13.3"/>
    </reaction>
</comment>
<keyword evidence="8 15" id="KW-0418">Kinase</keyword>
<dbReference type="PANTHER" id="PTHR45453">
    <property type="entry name" value="PHOSPHATE REGULON SENSOR PROTEIN PHOR"/>
    <property type="match status" value="1"/>
</dbReference>
<evidence type="ECO:0000256" key="2">
    <source>
        <dbReference type="ARBA" id="ARBA00004651"/>
    </source>
</evidence>
<feature type="domain" description="HAMP" evidence="14">
    <location>
        <begin position="71"/>
        <end position="123"/>
    </location>
</feature>
<comment type="caution">
    <text evidence="15">The sequence shown here is derived from an EMBL/GenBank/DDBJ whole genome shotgun (WGS) entry which is preliminary data.</text>
</comment>
<sequence>MKRLRIRSFLVLALLLICHLPWFTYVIVRLVETQSLRLHLGEGQRSAAGLWVAALAGLLLAVILIGYGMRRWIVQPLEAMGRGARRIAEGDLDIALPDSRIREISEVRDGFETMVEGLRRSMAHQAELEEERRFFIGAIAHDLRTPLFALRGYLDGLDQGIAASPEQMKKYVAVCKEKSNQLDRLVSDLFAFAKTEYLEMAHAEDVVDLNAELARSVEGIRRSAQAKGISIVAESSGEACLIRGDAHQLERAIGNLLDNAARHTPPHGEIQVRCRTEGQRAVVAIRDTGPGFSPSDLPRVFEPLYRGEASRNRETGGAGLGLAIAYRIFKAHGGDLTAANRPDGGAELTGWVPIAR</sequence>
<dbReference type="InterPro" id="IPR003660">
    <property type="entry name" value="HAMP_dom"/>
</dbReference>
<dbReference type="PROSITE" id="PS50109">
    <property type="entry name" value="HIS_KIN"/>
    <property type="match status" value="1"/>
</dbReference>
<dbReference type="CDD" id="cd06225">
    <property type="entry name" value="HAMP"/>
    <property type="match status" value="1"/>
</dbReference>
<dbReference type="Gene3D" id="1.10.287.130">
    <property type="match status" value="1"/>
</dbReference>
<evidence type="ECO:0000256" key="9">
    <source>
        <dbReference type="ARBA" id="ARBA00022840"/>
    </source>
</evidence>
<evidence type="ECO:0000256" key="5">
    <source>
        <dbReference type="ARBA" id="ARBA00022553"/>
    </source>
</evidence>
<dbReference type="CDD" id="cd00082">
    <property type="entry name" value="HisKA"/>
    <property type="match status" value="1"/>
</dbReference>